<dbReference type="InterPro" id="IPR015797">
    <property type="entry name" value="NUDIX_hydrolase-like_dom_sf"/>
</dbReference>
<evidence type="ECO:0000313" key="6">
    <source>
        <dbReference type="Proteomes" id="UP000078576"/>
    </source>
</evidence>
<dbReference type="OrthoDB" id="447842at2759"/>
<accession>A0A194UV56</accession>
<dbReference type="Pfam" id="PF00293">
    <property type="entry name" value="NUDIX"/>
    <property type="match status" value="1"/>
</dbReference>
<dbReference type="InterPro" id="IPR000086">
    <property type="entry name" value="NUDIX_hydrolase_dom"/>
</dbReference>
<evidence type="ECO:0000256" key="1">
    <source>
        <dbReference type="ARBA" id="ARBA00022801"/>
    </source>
</evidence>
<sequence>MPLPCRVCNKQHFGRWGAAGLLLVRRDETRPGNPPTQVILHLRSLATASGNTWALPGGILDRGESPREAAIREAEEEIGLPPKSAEGNNPLMVVRQEVAILDHGSWKYTYIIADVLRDFKPSITDDEGLDVRWVPIEEVHQRRLHPDFADAWPELLEIIYPPPVDPEHQAFVEHESPDIRQYDNDYTVEHNTQHITQGSGQYLLEDDDEGLIFQDAVEYIEQEEGQNDDVLHLPEHNDQHTIHQNMVHQDGVDNDNPNADGQEYQGGENESEDMAERPGPSGYCRNYWQDGYRELKTGNQARGLPVVYGPQSRICTRFDHIAFRAMYDLCLPRAFYNETFAFIREVVAMNRRQMSNWARRTLGLALNANESKNHMLQDIILDIWDGLDEDNSPWSLID</sequence>
<reference evidence="6" key="1">
    <citation type="submission" date="2014-12" db="EMBL/GenBank/DDBJ databases">
        <title>Genome Sequence of Valsa Canker Pathogens Uncovers a Specific Adaption of Colonization on Woody Bark.</title>
        <authorList>
            <person name="Yin Z."/>
            <person name="Liu H."/>
            <person name="Gao X."/>
            <person name="Li Z."/>
            <person name="Song N."/>
            <person name="Ke X."/>
            <person name="Dai Q."/>
            <person name="Wu Y."/>
            <person name="Sun Y."/>
            <person name="Xu J.-R."/>
            <person name="Kang Z.K."/>
            <person name="Wang L."/>
            <person name="Huang L."/>
        </authorList>
    </citation>
    <scope>NUCLEOTIDE SEQUENCE [LARGE SCALE GENOMIC DNA]</scope>
    <source>
        <strain evidence="6">SXYL134</strain>
    </source>
</reference>
<dbReference type="PRINTS" id="PR00502">
    <property type="entry name" value="NUDIXFAMILY"/>
</dbReference>
<dbReference type="PROSITE" id="PS00893">
    <property type="entry name" value="NUDIX_BOX"/>
    <property type="match status" value="1"/>
</dbReference>
<protein>
    <submittedName>
        <fullName evidence="5">8-oxo-dGTP diphosphatase 3</fullName>
    </submittedName>
</protein>
<gene>
    <name evidence="5" type="ORF">VP1G_10754</name>
</gene>
<name>A0A194UV56_CYTMA</name>
<comment type="similarity">
    <text evidence="2">Belongs to the Nudix hydrolase family.</text>
</comment>
<keyword evidence="1 2" id="KW-0378">Hydrolase</keyword>
<dbReference type="Gene3D" id="3.90.79.10">
    <property type="entry name" value="Nucleoside Triphosphate Pyrophosphohydrolase"/>
    <property type="match status" value="1"/>
</dbReference>
<evidence type="ECO:0000313" key="5">
    <source>
        <dbReference type="EMBL" id="KUI55491.1"/>
    </source>
</evidence>
<dbReference type="SUPFAM" id="SSF55811">
    <property type="entry name" value="Nudix"/>
    <property type="match status" value="1"/>
</dbReference>
<dbReference type="AlphaFoldDB" id="A0A194UV56"/>
<proteinExistence type="inferred from homology"/>
<feature type="domain" description="Nudix hydrolase" evidence="4">
    <location>
        <begin position="14"/>
        <end position="156"/>
    </location>
</feature>
<dbReference type="InterPro" id="IPR020084">
    <property type="entry name" value="NUDIX_hydrolase_CS"/>
</dbReference>
<dbReference type="GO" id="GO:0016787">
    <property type="term" value="F:hydrolase activity"/>
    <property type="evidence" value="ECO:0007669"/>
    <property type="project" value="UniProtKB-KW"/>
</dbReference>
<keyword evidence="6" id="KW-1185">Reference proteome</keyword>
<dbReference type="InterPro" id="IPR020476">
    <property type="entry name" value="Nudix_hydrolase"/>
</dbReference>
<dbReference type="PANTHER" id="PTHR43736">
    <property type="entry name" value="ADP-RIBOSE PYROPHOSPHATASE"/>
    <property type="match status" value="1"/>
</dbReference>
<dbReference type="PROSITE" id="PS51462">
    <property type="entry name" value="NUDIX"/>
    <property type="match status" value="1"/>
</dbReference>
<feature type="region of interest" description="Disordered" evidence="3">
    <location>
        <begin position="248"/>
        <end position="279"/>
    </location>
</feature>
<evidence type="ECO:0000259" key="4">
    <source>
        <dbReference type="PROSITE" id="PS51462"/>
    </source>
</evidence>
<evidence type="ECO:0000256" key="2">
    <source>
        <dbReference type="RuleBase" id="RU003476"/>
    </source>
</evidence>
<dbReference type="EMBL" id="KN714681">
    <property type="protein sequence ID" value="KUI55491.1"/>
    <property type="molecule type" value="Genomic_DNA"/>
</dbReference>
<dbReference type="PANTHER" id="PTHR43736:SF1">
    <property type="entry name" value="DIHYDRONEOPTERIN TRIPHOSPHATE DIPHOSPHATASE"/>
    <property type="match status" value="1"/>
</dbReference>
<organism evidence="5 6">
    <name type="scientific">Cytospora mali</name>
    <name type="common">Apple Valsa canker fungus</name>
    <name type="synonym">Valsa mali</name>
    <dbReference type="NCBI Taxonomy" id="578113"/>
    <lineage>
        <taxon>Eukaryota</taxon>
        <taxon>Fungi</taxon>
        <taxon>Dikarya</taxon>
        <taxon>Ascomycota</taxon>
        <taxon>Pezizomycotina</taxon>
        <taxon>Sordariomycetes</taxon>
        <taxon>Sordariomycetidae</taxon>
        <taxon>Diaporthales</taxon>
        <taxon>Cytosporaceae</taxon>
        <taxon>Cytospora</taxon>
    </lineage>
</organism>
<evidence type="ECO:0000256" key="3">
    <source>
        <dbReference type="SAM" id="MobiDB-lite"/>
    </source>
</evidence>
<dbReference type="Proteomes" id="UP000078576">
    <property type="component" value="Unassembled WGS sequence"/>
</dbReference>